<organism evidence="1 2">
    <name type="scientific">Chryseobacterium phosphatilyticum</name>
    <dbReference type="NCBI Taxonomy" id="475075"/>
    <lineage>
        <taxon>Bacteria</taxon>
        <taxon>Pseudomonadati</taxon>
        <taxon>Bacteroidota</taxon>
        <taxon>Flavobacteriia</taxon>
        <taxon>Flavobacteriales</taxon>
        <taxon>Weeksellaceae</taxon>
        <taxon>Chryseobacterium group</taxon>
        <taxon>Chryseobacterium</taxon>
    </lineage>
</organism>
<reference evidence="1 2" key="1">
    <citation type="submission" date="2018-04" db="EMBL/GenBank/DDBJ databases">
        <title>Draft Genome Sequence of Phosphate-Solubilizing Chryseobacterium sp. ISE14 that is a Biocontrol and Plant Growth-Promoting Rhizobacterium Isolated from Cucumber.</title>
        <authorList>
            <person name="Jeong J.-J."/>
            <person name="Sang M.K."/>
            <person name="Choi I.-G."/>
            <person name="Kim K.D."/>
        </authorList>
    </citation>
    <scope>NUCLEOTIDE SEQUENCE [LARGE SCALE GENOMIC DNA]</scope>
    <source>
        <strain evidence="1 2">ISE14</strain>
    </source>
</reference>
<protein>
    <submittedName>
        <fullName evidence="1">Crp/Fnr family transcriptional regulator</fullName>
    </submittedName>
</protein>
<gene>
    <name evidence="1" type="ORF">C1631_021455</name>
</gene>
<dbReference type="InterPro" id="IPR018490">
    <property type="entry name" value="cNMP-bd_dom_sf"/>
</dbReference>
<evidence type="ECO:0000313" key="2">
    <source>
        <dbReference type="Proteomes" id="UP000236594"/>
    </source>
</evidence>
<accession>A0A316WY21</accession>
<comment type="caution">
    <text evidence="1">The sequence shown here is derived from an EMBL/GenBank/DDBJ whole genome shotgun (WGS) entry which is preliminary data.</text>
</comment>
<dbReference type="EMBL" id="PPED02000007">
    <property type="protein sequence ID" value="PWN63550.1"/>
    <property type="molecule type" value="Genomic_DNA"/>
</dbReference>
<dbReference type="Gene3D" id="2.60.120.10">
    <property type="entry name" value="Jelly Rolls"/>
    <property type="match status" value="1"/>
</dbReference>
<dbReference type="SUPFAM" id="SSF51206">
    <property type="entry name" value="cAMP-binding domain-like"/>
    <property type="match status" value="1"/>
</dbReference>
<sequence>MISKKHTRVIENLTQIFESTLYRRKEIIVDVDEVHRDLFYIRKGVARIFYYDDKARNHTHWISSDHQCIAIFSGILSGKRVPYGIEVIEDHSEIFRMPYHQVLELKSRSPEIQQFMEDLFAESLIIMGNRMIDQQIKSTDERYHELVAAHPDWLQRINLGYIAGYLGMTQQQLSKIRGQRS</sequence>
<dbReference type="RefSeq" id="WP_103248168.1">
    <property type="nucleotide sequence ID" value="NZ_PPED02000007.1"/>
</dbReference>
<dbReference type="InterPro" id="IPR014710">
    <property type="entry name" value="RmlC-like_jellyroll"/>
</dbReference>
<evidence type="ECO:0000313" key="1">
    <source>
        <dbReference type="EMBL" id="PWN63550.1"/>
    </source>
</evidence>
<dbReference type="AlphaFoldDB" id="A0A316WY21"/>
<proteinExistence type="predicted"/>
<keyword evidence="2" id="KW-1185">Reference proteome</keyword>
<dbReference type="OrthoDB" id="680421at2"/>
<name>A0A316WY21_9FLAO</name>
<dbReference type="Proteomes" id="UP000236594">
    <property type="component" value="Unassembled WGS sequence"/>
</dbReference>